<evidence type="ECO:0000259" key="4">
    <source>
        <dbReference type="PROSITE" id="PS50048"/>
    </source>
</evidence>
<accession>A0A5N6GPH1</accession>
<dbReference type="GO" id="GO:0003677">
    <property type="term" value="F:DNA binding"/>
    <property type="evidence" value="ECO:0007669"/>
    <property type="project" value="InterPro"/>
</dbReference>
<dbReference type="PANTHER" id="PTHR47425:SF2">
    <property type="entry name" value="FARB-RELATED"/>
    <property type="match status" value="1"/>
</dbReference>
<organism evidence="5">
    <name type="scientific">Aspergillus flavus</name>
    <dbReference type="NCBI Taxonomy" id="5059"/>
    <lineage>
        <taxon>Eukaryota</taxon>
        <taxon>Fungi</taxon>
        <taxon>Dikarya</taxon>
        <taxon>Ascomycota</taxon>
        <taxon>Pezizomycotina</taxon>
        <taxon>Eurotiomycetes</taxon>
        <taxon>Eurotiomycetidae</taxon>
        <taxon>Eurotiales</taxon>
        <taxon>Aspergillaceae</taxon>
        <taxon>Aspergillus</taxon>
        <taxon>Aspergillus subgen. Circumdati</taxon>
    </lineage>
</organism>
<dbReference type="PANTHER" id="PTHR47425">
    <property type="entry name" value="FARB-RELATED"/>
    <property type="match status" value="1"/>
</dbReference>
<name>A0A5N6GPH1_ASPFL</name>
<keyword evidence="1" id="KW-0805">Transcription regulation</keyword>
<evidence type="ECO:0000313" key="5">
    <source>
        <dbReference type="EMBL" id="KAB8242343.1"/>
    </source>
</evidence>
<keyword evidence="2" id="KW-0804">Transcription</keyword>
<dbReference type="GO" id="GO:0006351">
    <property type="term" value="P:DNA-templated transcription"/>
    <property type="evidence" value="ECO:0007669"/>
    <property type="project" value="InterPro"/>
</dbReference>
<dbReference type="SMR" id="A0A5N6GPH1"/>
<evidence type="ECO:0000256" key="3">
    <source>
        <dbReference type="ARBA" id="ARBA00023242"/>
    </source>
</evidence>
<dbReference type="VEuPathDB" id="FungiDB:AFLA_006320"/>
<feature type="domain" description="Zn(2)-C6 fungal-type" evidence="4">
    <location>
        <begin position="21"/>
        <end position="51"/>
    </location>
</feature>
<dbReference type="InterPro" id="IPR052761">
    <property type="entry name" value="Fungal_Detox/Toxin_TFs"/>
</dbReference>
<dbReference type="PROSITE" id="PS00463">
    <property type="entry name" value="ZN2_CY6_FUNGAL_1"/>
    <property type="match status" value="1"/>
</dbReference>
<dbReference type="PROSITE" id="PS50048">
    <property type="entry name" value="ZN2_CY6_FUNGAL_2"/>
    <property type="match status" value="1"/>
</dbReference>
<proteinExistence type="predicted"/>
<sequence>MPETHQNTLTWKGTRLPAGEACNGCRERKRRCVRRKRELPCLSCQAENRPCDVSRYRRRRRRRRGPNKRNCKSLRVLGGQSAEPFNMHQQPDTDSCSEIQHGIETDECGSQCRIPSQSPGPYPEPQPAASTYSLCLPSYVTGVPKHLALVTLNALREKGAFTLPPAEIQTYLISSYIMHVHPDMPFLDLERLLEAVILRCRGRQTSMLLLQAVMFAGSIFLDPVYLHLMGYTSRRAAMRDLFGRAKLLYECGFEVQPTYKLQSLLLFTLFHEDDLAGSSFWMGEAWNLAKTIGLQYDLQEVPVDESSSELAFRRRLWWCVYTRDRLLALSTRSAMHISDGDYNVPMLALADFKSCFGTAEAYRALQLDSDLRTDGTKTALALTFIYKTKLSQLIGRVLMSQYTIGSASPTTMLYYPRPTPISLSDFLGMENDLDVWETSLPSLLEFPLPLLSPVSQAEKIIYAQRAMLHMIYLTCINALHRPWSSSAQPTSSDPWEGAFRDLSAWKIEYASQAILMIATHLHSIGLTNFLADTAVPSLLSAMITHIVRLNSDILVAPEANAVCFVQGWECLQGLREKYEWARHAAAFIRFTTRSLRTG</sequence>
<protein>
    <submittedName>
        <fullName evidence="5">Fungal-specific transcription factor domain-containing protein</fullName>
    </submittedName>
</protein>
<keyword evidence="3" id="KW-0539">Nucleus</keyword>
<dbReference type="GO" id="GO:0000981">
    <property type="term" value="F:DNA-binding transcription factor activity, RNA polymerase II-specific"/>
    <property type="evidence" value="ECO:0007669"/>
    <property type="project" value="InterPro"/>
</dbReference>
<reference evidence="5" key="1">
    <citation type="submission" date="2019-04" db="EMBL/GenBank/DDBJ databases">
        <title>Friends and foes A comparative genomics study of 23 Aspergillus species from section Flavi.</title>
        <authorList>
            <consortium name="DOE Joint Genome Institute"/>
            <person name="Kjaerbolling I."/>
            <person name="Vesth T."/>
            <person name="Frisvad J.C."/>
            <person name="Nybo J.L."/>
            <person name="Theobald S."/>
            <person name="Kildgaard S."/>
            <person name="Isbrandt T."/>
            <person name="Kuo A."/>
            <person name="Sato A."/>
            <person name="Lyhne E.K."/>
            <person name="Kogle M.E."/>
            <person name="Wiebenga A."/>
            <person name="Kun R.S."/>
            <person name="Lubbers R.J."/>
            <person name="Makela M.R."/>
            <person name="Barry K."/>
            <person name="Chovatia M."/>
            <person name="Clum A."/>
            <person name="Daum C."/>
            <person name="Haridas S."/>
            <person name="He G."/>
            <person name="LaButti K."/>
            <person name="Lipzen A."/>
            <person name="Mondo S."/>
            <person name="Riley R."/>
            <person name="Salamov A."/>
            <person name="Simmons B.A."/>
            <person name="Magnuson J.K."/>
            <person name="Henrissat B."/>
            <person name="Mortensen U.H."/>
            <person name="Larsen T.O."/>
            <person name="Devries R.P."/>
            <person name="Grigoriev I.V."/>
            <person name="Machida M."/>
            <person name="Baker S.E."/>
            <person name="Andersen M.R."/>
        </authorList>
    </citation>
    <scope>NUCLEOTIDE SEQUENCE [LARGE SCALE GENOMIC DNA]</scope>
    <source>
        <strain evidence="5">CBS 121.62</strain>
    </source>
</reference>
<dbReference type="GO" id="GO:0008270">
    <property type="term" value="F:zinc ion binding"/>
    <property type="evidence" value="ECO:0007669"/>
    <property type="project" value="InterPro"/>
</dbReference>
<dbReference type="Proteomes" id="UP000325434">
    <property type="component" value="Unassembled WGS sequence"/>
</dbReference>
<gene>
    <name evidence="5" type="ORF">BDV35DRAFT_29244</name>
</gene>
<dbReference type="InterPro" id="IPR001138">
    <property type="entry name" value="Zn2Cys6_DnaBD"/>
</dbReference>
<dbReference type="AlphaFoldDB" id="A0A5N6GPH1"/>
<dbReference type="CDD" id="cd12148">
    <property type="entry name" value="fungal_TF_MHR"/>
    <property type="match status" value="1"/>
</dbReference>
<evidence type="ECO:0000256" key="2">
    <source>
        <dbReference type="ARBA" id="ARBA00023163"/>
    </source>
</evidence>
<dbReference type="EMBL" id="ML734665">
    <property type="protein sequence ID" value="KAB8242343.1"/>
    <property type="molecule type" value="Genomic_DNA"/>
</dbReference>
<evidence type="ECO:0000256" key="1">
    <source>
        <dbReference type="ARBA" id="ARBA00023015"/>
    </source>
</evidence>
<dbReference type="VEuPathDB" id="FungiDB:F9C07_2282835"/>
<dbReference type="InterPro" id="IPR007219">
    <property type="entry name" value="XnlR_reg_dom"/>
</dbReference>
<dbReference type="SMART" id="SM00906">
    <property type="entry name" value="Fungal_trans"/>
    <property type="match status" value="1"/>
</dbReference>
<dbReference type="Pfam" id="PF04082">
    <property type="entry name" value="Fungal_trans"/>
    <property type="match status" value="1"/>
</dbReference>